<keyword evidence="2 5" id="KW-0238">DNA-binding</keyword>
<dbReference type="EMBL" id="JACIIZ010000002">
    <property type="protein sequence ID" value="MBB6250097.1"/>
    <property type="molecule type" value="Genomic_DNA"/>
</dbReference>
<gene>
    <name evidence="5" type="ORF">FHS74_000638</name>
</gene>
<keyword evidence="1" id="KW-0805">Transcription regulation</keyword>
<dbReference type="InterPro" id="IPR050204">
    <property type="entry name" value="AraC_XylS_family_regulators"/>
</dbReference>
<dbReference type="PANTHER" id="PTHR46796">
    <property type="entry name" value="HTH-TYPE TRANSCRIPTIONAL ACTIVATOR RHAS-RELATED"/>
    <property type="match status" value="1"/>
</dbReference>
<dbReference type="InterPro" id="IPR037923">
    <property type="entry name" value="HTH-like"/>
</dbReference>
<dbReference type="InterPro" id="IPR003313">
    <property type="entry name" value="AraC-bd"/>
</dbReference>
<dbReference type="Gene3D" id="1.10.10.60">
    <property type="entry name" value="Homeodomain-like"/>
    <property type="match status" value="1"/>
</dbReference>
<name>A0A7X0AUV6_9PROT</name>
<dbReference type="PANTHER" id="PTHR46796:SF2">
    <property type="entry name" value="TRANSCRIPTIONAL REGULATORY PROTEIN"/>
    <property type="match status" value="1"/>
</dbReference>
<dbReference type="RefSeq" id="WP_246462890.1">
    <property type="nucleotide sequence ID" value="NZ_JACIIZ010000002.1"/>
</dbReference>
<dbReference type="SUPFAM" id="SSF46689">
    <property type="entry name" value="Homeodomain-like"/>
    <property type="match status" value="2"/>
</dbReference>
<organism evidence="5 6">
    <name type="scientific">Nitrospirillum iridis</name>
    <dbReference type="NCBI Taxonomy" id="765888"/>
    <lineage>
        <taxon>Bacteria</taxon>
        <taxon>Pseudomonadati</taxon>
        <taxon>Pseudomonadota</taxon>
        <taxon>Alphaproteobacteria</taxon>
        <taxon>Rhodospirillales</taxon>
        <taxon>Azospirillaceae</taxon>
        <taxon>Nitrospirillum</taxon>
    </lineage>
</organism>
<dbReference type="InterPro" id="IPR018060">
    <property type="entry name" value="HTH_AraC"/>
</dbReference>
<evidence type="ECO:0000259" key="4">
    <source>
        <dbReference type="PROSITE" id="PS01124"/>
    </source>
</evidence>
<keyword evidence="6" id="KW-1185">Reference proteome</keyword>
<dbReference type="SUPFAM" id="SSF51215">
    <property type="entry name" value="Regulatory protein AraC"/>
    <property type="match status" value="1"/>
</dbReference>
<proteinExistence type="predicted"/>
<dbReference type="PROSITE" id="PS01124">
    <property type="entry name" value="HTH_ARAC_FAMILY_2"/>
    <property type="match status" value="1"/>
</dbReference>
<evidence type="ECO:0000256" key="1">
    <source>
        <dbReference type="ARBA" id="ARBA00023015"/>
    </source>
</evidence>
<evidence type="ECO:0000313" key="6">
    <source>
        <dbReference type="Proteomes" id="UP000539175"/>
    </source>
</evidence>
<dbReference type="Pfam" id="PF12833">
    <property type="entry name" value="HTH_18"/>
    <property type="match status" value="1"/>
</dbReference>
<dbReference type="SMART" id="SM00342">
    <property type="entry name" value="HTH_ARAC"/>
    <property type="match status" value="1"/>
</dbReference>
<dbReference type="AlphaFoldDB" id="A0A7X0AUV6"/>
<evidence type="ECO:0000256" key="2">
    <source>
        <dbReference type="ARBA" id="ARBA00023125"/>
    </source>
</evidence>
<dbReference type="InterPro" id="IPR009057">
    <property type="entry name" value="Homeodomain-like_sf"/>
</dbReference>
<dbReference type="Pfam" id="PF02311">
    <property type="entry name" value="AraC_binding"/>
    <property type="match status" value="1"/>
</dbReference>
<keyword evidence="5" id="KW-0560">Oxidoreductase</keyword>
<dbReference type="Proteomes" id="UP000539175">
    <property type="component" value="Unassembled WGS sequence"/>
</dbReference>
<feature type="domain" description="HTH araC/xylS-type" evidence="4">
    <location>
        <begin position="185"/>
        <end position="282"/>
    </location>
</feature>
<keyword evidence="3" id="KW-0804">Transcription</keyword>
<evidence type="ECO:0000256" key="3">
    <source>
        <dbReference type="ARBA" id="ARBA00023163"/>
    </source>
</evidence>
<protein>
    <submittedName>
        <fullName evidence="5">AraC-like DNA-binding protein/quercetin dioxygenase-like cupin family protein</fullName>
    </submittedName>
</protein>
<sequence>MRKPPKLGQSDLSTAQGDEDMTANRFTALRCQVKGVEAVEAETARTFDRHIHEQFGIGLIARGAQRSASGRGPVEAVAGDVITVNPGEVHDGAPVGDGGRAWRMLYLAPAVIDRAAADISDGRRGGASVEFTHPALRDARLASGFQALFTAATSGQPLDALLLPLLAGLLAIRPRSAAPLAAGIAVARQRMDDDPAAVLTLEVLARDAGLGRYQFLRGFARATGLTPHAYLLQRRVNLARRLVADGVPLAEAAVASGFSDQSHMTRLFVRTFGMGPGAYAQAVR</sequence>
<accession>A0A7X0AUV6</accession>
<keyword evidence="5" id="KW-0223">Dioxygenase</keyword>
<comment type="caution">
    <text evidence="5">The sequence shown here is derived from an EMBL/GenBank/DDBJ whole genome shotgun (WGS) entry which is preliminary data.</text>
</comment>
<dbReference type="GO" id="GO:0043565">
    <property type="term" value="F:sequence-specific DNA binding"/>
    <property type="evidence" value="ECO:0007669"/>
    <property type="project" value="InterPro"/>
</dbReference>
<dbReference type="GO" id="GO:0003700">
    <property type="term" value="F:DNA-binding transcription factor activity"/>
    <property type="evidence" value="ECO:0007669"/>
    <property type="project" value="InterPro"/>
</dbReference>
<reference evidence="5 6" key="1">
    <citation type="submission" date="2020-08" db="EMBL/GenBank/DDBJ databases">
        <title>Genomic Encyclopedia of Type Strains, Phase IV (KMG-IV): sequencing the most valuable type-strain genomes for metagenomic binning, comparative biology and taxonomic classification.</title>
        <authorList>
            <person name="Goeker M."/>
        </authorList>
    </citation>
    <scope>NUCLEOTIDE SEQUENCE [LARGE SCALE GENOMIC DNA]</scope>
    <source>
        <strain evidence="5 6">DSM 22198</strain>
    </source>
</reference>
<dbReference type="GO" id="GO:0051213">
    <property type="term" value="F:dioxygenase activity"/>
    <property type="evidence" value="ECO:0007669"/>
    <property type="project" value="UniProtKB-KW"/>
</dbReference>
<evidence type="ECO:0000313" key="5">
    <source>
        <dbReference type="EMBL" id="MBB6250097.1"/>
    </source>
</evidence>